<comment type="subcellular location">
    <subcellularLocation>
        <location evidence="12">Cell membrane</location>
        <topology evidence="12">Multi-pass membrane protein</topology>
    </subcellularLocation>
    <subcellularLocation>
        <location evidence="2">Membrane</location>
        <topology evidence="2">Multi-pass membrane protein</topology>
    </subcellularLocation>
</comment>
<dbReference type="HAMAP" id="MF_01665">
    <property type="entry name" value="HemeA_synth_type2"/>
    <property type="match status" value="1"/>
</dbReference>
<dbReference type="InterPro" id="IPR003780">
    <property type="entry name" value="COX15/CtaA_fam"/>
</dbReference>
<feature type="transmembrane region" description="Helical" evidence="12">
    <location>
        <begin position="343"/>
        <end position="361"/>
    </location>
</feature>
<comment type="subunit">
    <text evidence="12">Interacts with CtaB.</text>
</comment>
<feature type="transmembrane region" description="Helical" evidence="12">
    <location>
        <begin position="278"/>
        <end position="298"/>
    </location>
</feature>
<feature type="transmembrane region" description="Helical" evidence="12">
    <location>
        <begin position="141"/>
        <end position="159"/>
    </location>
</feature>
<dbReference type="EC" id="1.17.99.9" evidence="12"/>
<dbReference type="GO" id="GO:0016653">
    <property type="term" value="F:oxidoreductase activity, acting on NAD(P)H, heme protein as acceptor"/>
    <property type="evidence" value="ECO:0007669"/>
    <property type="project" value="TreeGrafter"/>
</dbReference>
<feature type="transmembrane region" description="Helical" evidence="12">
    <location>
        <begin position="211"/>
        <end position="233"/>
    </location>
</feature>
<name>A0A917DRL8_9SPHN</name>
<evidence type="ECO:0000256" key="4">
    <source>
        <dbReference type="ARBA" id="ARBA00022723"/>
    </source>
</evidence>
<evidence type="ECO:0000256" key="12">
    <source>
        <dbReference type="HAMAP-Rule" id="MF_01665"/>
    </source>
</evidence>
<keyword evidence="8 12" id="KW-0350">Heme biosynthesis</keyword>
<keyword evidence="12" id="KW-1003">Cell membrane</keyword>
<dbReference type="PANTHER" id="PTHR23289">
    <property type="entry name" value="CYTOCHROME C OXIDASE ASSEMBLY PROTEIN COX15"/>
    <property type="match status" value="1"/>
</dbReference>
<reference evidence="13" key="1">
    <citation type="journal article" date="2014" name="Int. J. Syst. Evol. Microbiol.">
        <title>Complete genome sequence of Corynebacterium casei LMG S-19264T (=DSM 44701T), isolated from a smear-ripened cheese.</title>
        <authorList>
            <consortium name="US DOE Joint Genome Institute (JGI-PGF)"/>
            <person name="Walter F."/>
            <person name="Albersmeier A."/>
            <person name="Kalinowski J."/>
            <person name="Ruckert C."/>
        </authorList>
    </citation>
    <scope>NUCLEOTIDE SEQUENCE</scope>
    <source>
        <strain evidence="13">CGMCC 1.15360</strain>
    </source>
</reference>
<comment type="function">
    <text evidence="12">Catalyzes the conversion of heme O to heme A by two successive hydroxylations of the methyl group at C8. The first hydroxylation forms heme I, the second hydroxylation results in an unstable dihydroxymethyl group, which spontaneously dehydrates, resulting in the formyl group of heme A.</text>
</comment>
<evidence type="ECO:0000256" key="7">
    <source>
        <dbReference type="ARBA" id="ARBA00023004"/>
    </source>
</evidence>
<keyword evidence="3 12" id="KW-0812">Transmembrane</keyword>
<evidence type="ECO:0000256" key="3">
    <source>
        <dbReference type="ARBA" id="ARBA00022692"/>
    </source>
</evidence>
<dbReference type="Pfam" id="PF02628">
    <property type="entry name" value="COX15-CtaA"/>
    <property type="match status" value="1"/>
</dbReference>
<protein>
    <recommendedName>
        <fullName evidence="12">Heme A synthase</fullName>
        <shortName evidence="12">HAS</shortName>
        <ecNumber evidence="12">1.17.99.9</ecNumber>
    </recommendedName>
    <alternativeName>
        <fullName evidence="12">Cytochrome aa3-controlling protein</fullName>
    </alternativeName>
</protein>
<feature type="binding site" description="axial binding residue" evidence="12">
    <location>
        <position position="284"/>
    </location>
    <ligand>
        <name>heme</name>
        <dbReference type="ChEBI" id="CHEBI:30413"/>
    </ligand>
    <ligandPart>
        <name>Fe</name>
        <dbReference type="ChEBI" id="CHEBI:18248"/>
    </ligandPart>
</feature>
<sequence>MRPFVSGPPLSPVANYGPARPRAVARWLYVMAALVVTMVLVGGITRLTESGLSITEWKPVTGALPPLSDAAWQAEFDTYRQIPEYIEVNGPAGMALADYKFIYFWEWFHRLLGRIIGLAFVVPLVWFWARRAIPVGYKHRLLALLALGGLQGVFGWLMVQSGTGAEAQALGRTDVSHYWLSIHLMTAFFTLGGLVWTALDLGNFAQGQPRASLRGFPIAVLAVLGLQLLYGAWMAGLNAGVVAGGGWLDSWPLMQGSFFPEGADWSQGLWHAISADVFLVHFIHRWWAFALVAALVMMGRRLRASAQRPVSIVLHTVFGIQILLGIATVWSHVFIWIAVLHQLFGALLVMATVWGAHCLGYRDRMPGSALR</sequence>
<gene>
    <name evidence="12 13" type="primary">ctaA</name>
    <name evidence="13" type="ORF">GCM10010990_07240</name>
</gene>
<dbReference type="InterPro" id="IPR023754">
    <property type="entry name" value="HemeA_Synthase_type2"/>
</dbReference>
<reference evidence="13" key="2">
    <citation type="submission" date="2020-09" db="EMBL/GenBank/DDBJ databases">
        <authorList>
            <person name="Sun Q."/>
            <person name="Zhou Y."/>
        </authorList>
    </citation>
    <scope>NUCLEOTIDE SEQUENCE</scope>
    <source>
        <strain evidence="13">CGMCC 1.15360</strain>
    </source>
</reference>
<feature type="transmembrane region" description="Helical" evidence="12">
    <location>
        <begin position="111"/>
        <end position="129"/>
    </location>
</feature>
<feature type="transmembrane region" description="Helical" evidence="12">
    <location>
        <begin position="310"/>
        <end position="337"/>
    </location>
</feature>
<evidence type="ECO:0000313" key="13">
    <source>
        <dbReference type="EMBL" id="GGD60363.1"/>
    </source>
</evidence>
<evidence type="ECO:0000256" key="11">
    <source>
        <dbReference type="ARBA" id="ARBA00048044"/>
    </source>
</evidence>
<dbReference type="Proteomes" id="UP000612349">
    <property type="component" value="Unassembled WGS sequence"/>
</dbReference>
<dbReference type="PANTHER" id="PTHR23289:SF2">
    <property type="entry name" value="CYTOCHROME C OXIDASE ASSEMBLY PROTEIN COX15 HOMOLOG"/>
    <property type="match status" value="1"/>
</dbReference>
<dbReference type="GO" id="GO:0006784">
    <property type="term" value="P:heme A biosynthetic process"/>
    <property type="evidence" value="ECO:0007669"/>
    <property type="project" value="UniProtKB-UniRule"/>
</dbReference>
<dbReference type="GO" id="GO:0005886">
    <property type="term" value="C:plasma membrane"/>
    <property type="evidence" value="ECO:0007669"/>
    <property type="project" value="UniProtKB-SubCell"/>
</dbReference>
<keyword evidence="14" id="KW-1185">Reference proteome</keyword>
<comment type="caution">
    <text evidence="13">The sequence shown here is derived from an EMBL/GenBank/DDBJ whole genome shotgun (WGS) entry which is preliminary data.</text>
</comment>
<dbReference type="GO" id="GO:0120547">
    <property type="term" value="F:heme A synthase activity"/>
    <property type="evidence" value="ECO:0007669"/>
    <property type="project" value="UniProtKB-EC"/>
</dbReference>
<keyword evidence="9 12" id="KW-0472">Membrane</keyword>
<dbReference type="AlphaFoldDB" id="A0A917DRL8"/>
<evidence type="ECO:0000256" key="8">
    <source>
        <dbReference type="ARBA" id="ARBA00023133"/>
    </source>
</evidence>
<accession>A0A917DRL8</accession>
<evidence type="ECO:0000256" key="6">
    <source>
        <dbReference type="ARBA" id="ARBA00023002"/>
    </source>
</evidence>
<organism evidence="13 14">
    <name type="scientific">Croceicoccus mobilis</name>
    <dbReference type="NCBI Taxonomy" id="1703339"/>
    <lineage>
        <taxon>Bacteria</taxon>
        <taxon>Pseudomonadati</taxon>
        <taxon>Pseudomonadota</taxon>
        <taxon>Alphaproteobacteria</taxon>
        <taxon>Sphingomonadales</taxon>
        <taxon>Erythrobacteraceae</taxon>
        <taxon>Croceicoccus</taxon>
    </lineage>
</organism>
<evidence type="ECO:0000313" key="14">
    <source>
        <dbReference type="Proteomes" id="UP000612349"/>
    </source>
</evidence>
<proteinExistence type="inferred from homology"/>
<feature type="binding site" description="axial binding residue" evidence="12">
    <location>
        <position position="341"/>
    </location>
    <ligand>
        <name>heme</name>
        <dbReference type="ChEBI" id="CHEBI:30413"/>
    </ligand>
    <ligandPart>
        <name>Fe</name>
        <dbReference type="ChEBI" id="CHEBI:18248"/>
    </ligandPart>
</feature>
<dbReference type="GO" id="GO:0046872">
    <property type="term" value="F:metal ion binding"/>
    <property type="evidence" value="ECO:0007669"/>
    <property type="project" value="UniProtKB-KW"/>
</dbReference>
<feature type="transmembrane region" description="Helical" evidence="12">
    <location>
        <begin position="27"/>
        <end position="47"/>
    </location>
</feature>
<dbReference type="EMBL" id="BMIP01000001">
    <property type="protein sequence ID" value="GGD60363.1"/>
    <property type="molecule type" value="Genomic_DNA"/>
</dbReference>
<comment type="pathway">
    <text evidence="10 12">Porphyrin-containing compound metabolism; heme A biosynthesis; heme A from heme O: step 1/1.</text>
</comment>
<comment type="catalytic activity">
    <reaction evidence="11">
        <text>Fe(II)-heme o + 2 A + H2O = Fe(II)-heme a + 2 AH2</text>
        <dbReference type="Rhea" id="RHEA:63388"/>
        <dbReference type="ChEBI" id="CHEBI:13193"/>
        <dbReference type="ChEBI" id="CHEBI:15377"/>
        <dbReference type="ChEBI" id="CHEBI:17499"/>
        <dbReference type="ChEBI" id="CHEBI:60530"/>
        <dbReference type="ChEBI" id="CHEBI:61715"/>
        <dbReference type="EC" id="1.17.99.9"/>
    </reaction>
    <physiologicalReaction direction="left-to-right" evidence="11">
        <dbReference type="Rhea" id="RHEA:63389"/>
    </physiologicalReaction>
</comment>
<keyword evidence="7 12" id="KW-0408">Iron</keyword>
<evidence type="ECO:0000256" key="5">
    <source>
        <dbReference type="ARBA" id="ARBA00022989"/>
    </source>
</evidence>
<comment type="cofactor">
    <cofactor evidence="1 12">
        <name>heme b</name>
        <dbReference type="ChEBI" id="CHEBI:60344"/>
    </cofactor>
</comment>
<evidence type="ECO:0000256" key="2">
    <source>
        <dbReference type="ARBA" id="ARBA00004141"/>
    </source>
</evidence>
<comment type="similarity">
    <text evidence="12">Belongs to the COX15/CtaA family. Type 2 subfamily.</text>
</comment>
<keyword evidence="6 12" id="KW-0560">Oxidoreductase</keyword>
<evidence type="ECO:0000256" key="1">
    <source>
        <dbReference type="ARBA" id="ARBA00001970"/>
    </source>
</evidence>
<evidence type="ECO:0000256" key="10">
    <source>
        <dbReference type="ARBA" id="ARBA00044501"/>
    </source>
</evidence>
<evidence type="ECO:0000256" key="9">
    <source>
        <dbReference type="ARBA" id="ARBA00023136"/>
    </source>
</evidence>
<feature type="transmembrane region" description="Helical" evidence="12">
    <location>
        <begin position="179"/>
        <end position="199"/>
    </location>
</feature>
<keyword evidence="5 12" id="KW-1133">Transmembrane helix</keyword>
<keyword evidence="4 12" id="KW-0479">Metal-binding</keyword>